<gene>
    <name evidence="2" type="ORF">GTS_14890</name>
</gene>
<protein>
    <submittedName>
        <fullName evidence="2">Uncharacterized protein</fullName>
    </submittedName>
</protein>
<accession>A0A4D4J5S3</accession>
<proteinExistence type="predicted"/>
<evidence type="ECO:0000313" key="2">
    <source>
        <dbReference type="EMBL" id="GDY29856.1"/>
    </source>
</evidence>
<reference evidence="3" key="1">
    <citation type="submission" date="2019-04" db="EMBL/GenBank/DDBJ databases">
        <title>Draft genome sequence of Pseudonocardiaceae bacterium SL3-2-4.</title>
        <authorList>
            <person name="Ningsih F."/>
            <person name="Yokota A."/>
            <person name="Sakai Y."/>
            <person name="Nanatani K."/>
            <person name="Yabe S."/>
            <person name="Oetari A."/>
            <person name="Sjamsuridzal W."/>
        </authorList>
    </citation>
    <scope>NUCLEOTIDE SEQUENCE [LARGE SCALE GENOMIC DNA]</scope>
    <source>
        <strain evidence="3">SL3-2-4</strain>
    </source>
</reference>
<keyword evidence="3" id="KW-1185">Reference proteome</keyword>
<evidence type="ECO:0000313" key="3">
    <source>
        <dbReference type="Proteomes" id="UP000298860"/>
    </source>
</evidence>
<name>A0A4D4J5S3_9PSEU</name>
<comment type="caution">
    <text evidence="2">The sequence shown here is derived from an EMBL/GenBank/DDBJ whole genome shotgun (WGS) entry which is preliminary data.</text>
</comment>
<dbReference type="RefSeq" id="WP_153816542.1">
    <property type="nucleotide sequence ID" value="NZ_BJFL01000005.1"/>
</dbReference>
<sequence length="57" mass="5894">MTAAAGFAFDPIASHSGQFPLGAPFDRTSTDQPSRAGVRPWALRGMLAQPPAPAMPA</sequence>
<dbReference type="AlphaFoldDB" id="A0A4D4J5S3"/>
<feature type="region of interest" description="Disordered" evidence="1">
    <location>
        <begin position="1"/>
        <end position="36"/>
    </location>
</feature>
<organism evidence="2 3">
    <name type="scientific">Gandjariella thermophila</name>
    <dbReference type="NCBI Taxonomy" id="1931992"/>
    <lineage>
        <taxon>Bacteria</taxon>
        <taxon>Bacillati</taxon>
        <taxon>Actinomycetota</taxon>
        <taxon>Actinomycetes</taxon>
        <taxon>Pseudonocardiales</taxon>
        <taxon>Pseudonocardiaceae</taxon>
        <taxon>Gandjariella</taxon>
    </lineage>
</organism>
<dbReference type="OrthoDB" id="3694020at2"/>
<dbReference type="Proteomes" id="UP000298860">
    <property type="component" value="Unassembled WGS sequence"/>
</dbReference>
<dbReference type="EMBL" id="BJFL01000005">
    <property type="protein sequence ID" value="GDY29856.1"/>
    <property type="molecule type" value="Genomic_DNA"/>
</dbReference>
<evidence type="ECO:0000256" key="1">
    <source>
        <dbReference type="SAM" id="MobiDB-lite"/>
    </source>
</evidence>